<dbReference type="Pfam" id="PF19289">
    <property type="entry name" value="PmbA_TldD_3rd"/>
    <property type="match status" value="1"/>
</dbReference>
<dbReference type="InterPro" id="IPR045569">
    <property type="entry name" value="Metalloprtase-TldD/E_C"/>
</dbReference>
<feature type="domain" description="Metalloprotease TldD/E N-terminal" evidence="1">
    <location>
        <begin position="16"/>
        <end position="82"/>
    </location>
</feature>
<dbReference type="Gene3D" id="3.30.2290.10">
    <property type="entry name" value="PmbA/TldD superfamily"/>
    <property type="match status" value="1"/>
</dbReference>
<reference evidence="4" key="1">
    <citation type="journal article" date="1998" name="Int. J. Syst. Bacteriol. 48 Pt">
        <title>Thermococcus guaymasensis sp. nov. and Thermococcus aggregans sp. nov., two novel thermophilic archaea isolated from the Guaymas Basin hydrothermal vent site.</title>
        <authorList>
            <person name="Canganella F."/>
            <person name="Jones W.J."/>
            <person name="Gambacorta A."/>
            <person name="Antranikian G."/>
        </authorList>
    </citation>
    <scope>NUCLEOTIDE SEQUENCE</scope>
    <source>
        <strain evidence="4">TY</strain>
    </source>
</reference>
<dbReference type="PANTHER" id="PTHR43421:SF1">
    <property type="entry name" value="METALLOPROTEASE PMBA"/>
    <property type="match status" value="1"/>
</dbReference>
<protein>
    <submittedName>
        <fullName evidence="4">TldD/PmbA family protein</fullName>
    </submittedName>
</protein>
<feature type="domain" description="Metalloprotease TldD/E C-terminal" evidence="2">
    <location>
        <begin position="227"/>
        <end position="427"/>
    </location>
</feature>
<dbReference type="InterPro" id="IPR035068">
    <property type="entry name" value="TldD/PmbA_N"/>
</dbReference>
<dbReference type="Proteomes" id="UP001055732">
    <property type="component" value="Chromosome"/>
</dbReference>
<dbReference type="PANTHER" id="PTHR43421">
    <property type="entry name" value="METALLOPROTEASE PMBA"/>
    <property type="match status" value="1"/>
</dbReference>
<dbReference type="GO" id="GO:0006508">
    <property type="term" value="P:proteolysis"/>
    <property type="evidence" value="ECO:0007669"/>
    <property type="project" value="InterPro"/>
</dbReference>
<proteinExistence type="predicted"/>
<evidence type="ECO:0000313" key="4">
    <source>
        <dbReference type="EMBL" id="USS40648.1"/>
    </source>
</evidence>
<evidence type="ECO:0000259" key="2">
    <source>
        <dbReference type="Pfam" id="PF19289"/>
    </source>
</evidence>
<organism evidence="4 5">
    <name type="scientific">Thermococcus aggregans</name>
    <dbReference type="NCBI Taxonomy" id="110163"/>
    <lineage>
        <taxon>Archaea</taxon>
        <taxon>Methanobacteriati</taxon>
        <taxon>Methanobacteriota</taxon>
        <taxon>Thermococci</taxon>
        <taxon>Thermococcales</taxon>
        <taxon>Thermococcaceae</taxon>
        <taxon>Thermococcus</taxon>
    </lineage>
</organism>
<dbReference type="GO" id="GO:0008237">
    <property type="term" value="F:metallopeptidase activity"/>
    <property type="evidence" value="ECO:0007669"/>
    <property type="project" value="InterPro"/>
</dbReference>
<dbReference type="AlphaFoldDB" id="A0A9E7MXE8"/>
<dbReference type="InterPro" id="IPR045570">
    <property type="entry name" value="Metalloprtase-TldD/E_cen_dom"/>
</dbReference>
<keyword evidence="5" id="KW-1185">Reference proteome</keyword>
<dbReference type="Pfam" id="PF19290">
    <property type="entry name" value="PmbA_TldD_2nd"/>
    <property type="match status" value="1"/>
</dbReference>
<dbReference type="GO" id="GO:0005829">
    <property type="term" value="C:cytosol"/>
    <property type="evidence" value="ECO:0007669"/>
    <property type="project" value="TreeGrafter"/>
</dbReference>
<dbReference type="EMBL" id="CP099582">
    <property type="protein sequence ID" value="USS40648.1"/>
    <property type="molecule type" value="Genomic_DNA"/>
</dbReference>
<reference evidence="4" key="2">
    <citation type="submission" date="2022-06" db="EMBL/GenBank/DDBJ databases">
        <authorList>
            <person name="Park Y.-J."/>
        </authorList>
    </citation>
    <scope>NUCLEOTIDE SEQUENCE</scope>
    <source>
        <strain evidence="4">TY</strain>
    </source>
</reference>
<dbReference type="RefSeq" id="WP_253304601.1">
    <property type="nucleotide sequence ID" value="NZ_CP099582.1"/>
</dbReference>
<dbReference type="Pfam" id="PF01523">
    <property type="entry name" value="PmbA_TldD_1st"/>
    <property type="match status" value="1"/>
</dbReference>
<accession>A0A9E7MXE8</accession>
<evidence type="ECO:0000259" key="3">
    <source>
        <dbReference type="Pfam" id="PF19290"/>
    </source>
</evidence>
<dbReference type="KEGG" id="tagg:NF865_10270"/>
<sequence>MIEELIKILNRENIEWEIYWEIGRGSSFKIEKCELERAQRKYHSGIGLRVGYKGKQGFSYITGINHSKEDLERFVKKTIKLARVGEVKFYGFPEKKPIKKVSGIYDKRIAELEFEEALSMGRGISQKESELREKYGSNYTFSGRLAFGVAKDGIANSNGIELEEESTGMSFSVYVVKKDEKTGTGDYYKASRSMMDFEKELEVGLEKALQEAELSYKAKPMGAFEGEIVLEPHSVASVLELFISNLKGDNVYHKRSRFTRVGEKVASESFTLIDDATLEGKIVSYSFDGEGNPGQRTVLVGNGILENFLLDETYARLLGMKSTGNAVRDFRTPPHIGTSNIIVEGEEENLEDFEGVVIKKVFGEHTANPISGDFSLTIELGYIVKNGELIPFKDNMFVGNVFEFMNSIAAVGKKKEELGAFISPRVLGLGKIV</sequence>
<dbReference type="InterPro" id="IPR047657">
    <property type="entry name" value="PmbA"/>
</dbReference>
<evidence type="ECO:0000313" key="5">
    <source>
        <dbReference type="Proteomes" id="UP001055732"/>
    </source>
</evidence>
<evidence type="ECO:0000259" key="1">
    <source>
        <dbReference type="Pfam" id="PF01523"/>
    </source>
</evidence>
<gene>
    <name evidence="4" type="ORF">NF865_10270</name>
</gene>
<name>A0A9E7MXE8_THEAG</name>
<dbReference type="InterPro" id="IPR002510">
    <property type="entry name" value="Metalloprtase-TldD/E_N"/>
</dbReference>
<dbReference type="SUPFAM" id="SSF111283">
    <property type="entry name" value="Putative modulator of DNA gyrase, PmbA/TldD"/>
    <property type="match status" value="1"/>
</dbReference>
<feature type="domain" description="Metalloprotease TldD/E central" evidence="3">
    <location>
        <begin position="137"/>
        <end position="203"/>
    </location>
</feature>
<dbReference type="InterPro" id="IPR036059">
    <property type="entry name" value="TldD/PmbA_sf"/>
</dbReference>